<feature type="transmembrane region" description="Helical" evidence="24">
    <location>
        <begin position="240"/>
        <end position="259"/>
    </location>
</feature>
<evidence type="ECO:0000256" key="11">
    <source>
        <dbReference type="ARBA" id="ARBA00022801"/>
    </source>
</evidence>
<dbReference type="PROSITE" id="PS00141">
    <property type="entry name" value="ASP_PROTEASE"/>
    <property type="match status" value="2"/>
</dbReference>
<keyword evidence="21" id="KW-1015">Disulfide bond</keyword>
<evidence type="ECO:0000256" key="14">
    <source>
        <dbReference type="ARBA" id="ARBA00023136"/>
    </source>
</evidence>
<dbReference type="InterPro" id="IPR033121">
    <property type="entry name" value="PEPTIDASE_A1"/>
</dbReference>
<evidence type="ECO:0000259" key="26">
    <source>
        <dbReference type="PROSITE" id="PS50261"/>
    </source>
</evidence>
<feature type="compositionally biased region" description="Acidic residues" evidence="23">
    <location>
        <begin position="1327"/>
        <end position="1341"/>
    </location>
</feature>
<feature type="transmembrane region" description="Helical" evidence="24">
    <location>
        <begin position="455"/>
        <end position="476"/>
    </location>
</feature>
<dbReference type="GO" id="GO:0004190">
    <property type="term" value="F:aspartic-type endopeptidase activity"/>
    <property type="evidence" value="ECO:0007669"/>
    <property type="project" value="UniProtKB-KW"/>
</dbReference>
<gene>
    <name evidence="28" type="ORF">KI688_005598</name>
</gene>
<comment type="caution">
    <text evidence="28">The sequence shown here is derived from an EMBL/GenBank/DDBJ whole genome shotgun (WGS) entry which is preliminary data.</text>
</comment>
<dbReference type="InterPro" id="IPR051750">
    <property type="entry name" value="Trans-sulfuration_enzymes"/>
</dbReference>
<evidence type="ECO:0000259" key="27">
    <source>
        <dbReference type="PROSITE" id="PS51767"/>
    </source>
</evidence>
<evidence type="ECO:0000256" key="24">
    <source>
        <dbReference type="SAM" id="Phobius"/>
    </source>
</evidence>
<dbReference type="Gene3D" id="1.20.1070.10">
    <property type="entry name" value="Rhodopsin 7-helix transmembrane proteins"/>
    <property type="match status" value="1"/>
</dbReference>
<evidence type="ECO:0000256" key="1">
    <source>
        <dbReference type="ARBA" id="ARBA00001130"/>
    </source>
</evidence>
<dbReference type="Gene3D" id="3.40.640.10">
    <property type="entry name" value="Type I PLP-dependent aspartate aminotransferase-like (Major domain)"/>
    <property type="match status" value="1"/>
</dbReference>
<dbReference type="InterPro" id="IPR036790">
    <property type="entry name" value="Frizzled_dom_sf"/>
</dbReference>
<dbReference type="FunFam" id="3.90.1150.10:FF:000063">
    <property type="entry name" value="Probable cystathionine gamma-synthase"/>
    <property type="match status" value="1"/>
</dbReference>
<keyword evidence="6 22" id="KW-0645">Protease</keyword>
<evidence type="ECO:0000256" key="25">
    <source>
        <dbReference type="SAM" id="SignalP"/>
    </source>
</evidence>
<evidence type="ECO:0000256" key="13">
    <source>
        <dbReference type="ARBA" id="ARBA00022989"/>
    </source>
</evidence>
<dbReference type="InterPro" id="IPR034164">
    <property type="entry name" value="Pepsin-like_dom"/>
</dbReference>
<feature type="compositionally biased region" description="Polar residues" evidence="23">
    <location>
        <begin position="560"/>
        <end position="574"/>
    </location>
</feature>
<protein>
    <recommendedName>
        <fullName evidence="19">O-succinylhomoserine (thiol)-lyase</fullName>
        <ecNumber evidence="18">2.5.1.48</ecNumber>
        <ecNumber evidence="5">3.4.23.21</ecNumber>
    </recommendedName>
</protein>
<dbReference type="OrthoDB" id="10047078at2759"/>
<evidence type="ECO:0000256" key="9">
    <source>
        <dbReference type="ARBA" id="ARBA00022729"/>
    </source>
</evidence>
<feature type="region of interest" description="Disordered" evidence="23">
    <location>
        <begin position="1320"/>
        <end position="1342"/>
    </location>
</feature>
<comment type="pathway">
    <text evidence="17">Amino-acid biosynthesis; L-methionine biosynthesis via de novo pathway; L-cystathionine from O-succinyl-L-homoserine: step 1/1.</text>
</comment>
<dbReference type="InterPro" id="IPR001461">
    <property type="entry name" value="Aspartic_peptidase_A1"/>
</dbReference>
<dbReference type="Pfam" id="PF00026">
    <property type="entry name" value="Asp"/>
    <property type="match status" value="1"/>
</dbReference>
<feature type="chain" id="PRO_5040191590" description="O-succinylhomoserine (thiol)-lyase" evidence="25">
    <location>
        <begin position="33"/>
        <end position="1719"/>
    </location>
</feature>
<proteinExistence type="inferred from homology"/>
<dbReference type="InterPro" id="IPR001969">
    <property type="entry name" value="Aspartic_peptidase_AS"/>
</dbReference>
<evidence type="ECO:0000256" key="10">
    <source>
        <dbReference type="ARBA" id="ARBA00022750"/>
    </source>
</evidence>
<evidence type="ECO:0000313" key="29">
    <source>
        <dbReference type="Proteomes" id="UP000707451"/>
    </source>
</evidence>
<evidence type="ECO:0000256" key="17">
    <source>
        <dbReference type="ARBA" id="ARBA00060510"/>
    </source>
</evidence>
<dbReference type="InterPro" id="IPR000277">
    <property type="entry name" value="Cys/Met-Metab_PyrdxlP-dep_enz"/>
</dbReference>
<keyword evidence="8 24" id="KW-0812">Transmembrane</keyword>
<dbReference type="Gene3D" id="2.40.70.10">
    <property type="entry name" value="Acid Proteases"/>
    <property type="match status" value="2"/>
</dbReference>
<dbReference type="InterPro" id="IPR000832">
    <property type="entry name" value="GPCR_2_secretin-like"/>
</dbReference>
<dbReference type="FunFam" id="2.40.70.10:FF:000115">
    <property type="entry name" value="Lysosomal aspartic protease"/>
    <property type="match status" value="1"/>
</dbReference>
<keyword evidence="11 22" id="KW-0378">Hydrolase</keyword>
<evidence type="ECO:0000256" key="16">
    <source>
        <dbReference type="ARBA" id="ARBA00058439"/>
    </source>
</evidence>
<evidence type="ECO:0000256" key="19">
    <source>
        <dbReference type="ARBA" id="ARBA00083849"/>
    </source>
</evidence>
<dbReference type="PROSITE" id="PS50261">
    <property type="entry name" value="G_PROTEIN_RECEP_F2_4"/>
    <property type="match status" value="1"/>
</dbReference>
<dbReference type="PANTHER" id="PTHR42699:SF1">
    <property type="entry name" value="CYSTATHIONINE GAMMA-SYNTHASE-RELATED"/>
    <property type="match status" value="1"/>
</dbReference>
<evidence type="ECO:0000256" key="20">
    <source>
        <dbReference type="PIRSR" id="PIRSR601461-1"/>
    </source>
</evidence>
<evidence type="ECO:0000256" key="15">
    <source>
        <dbReference type="ARBA" id="ARBA00051441"/>
    </source>
</evidence>
<feature type="compositionally biased region" description="Low complexity" evidence="23">
    <location>
        <begin position="604"/>
        <end position="613"/>
    </location>
</feature>
<evidence type="ECO:0000256" key="7">
    <source>
        <dbReference type="ARBA" id="ARBA00022679"/>
    </source>
</evidence>
<keyword evidence="7" id="KW-0808">Transferase</keyword>
<feature type="transmembrane region" description="Helical" evidence="24">
    <location>
        <begin position="393"/>
        <end position="418"/>
    </location>
</feature>
<evidence type="ECO:0000256" key="21">
    <source>
        <dbReference type="PIRSR" id="PIRSR601461-2"/>
    </source>
</evidence>
<accession>A0A9P7Y287</accession>
<dbReference type="SUPFAM" id="SSF50630">
    <property type="entry name" value="Acid proteases"/>
    <property type="match status" value="1"/>
</dbReference>
<dbReference type="SUPFAM" id="SSF53383">
    <property type="entry name" value="PLP-dependent transferases"/>
    <property type="match status" value="1"/>
</dbReference>
<dbReference type="InterPro" id="IPR017981">
    <property type="entry name" value="GPCR_2-like_7TM"/>
</dbReference>
<comment type="cofactor">
    <cofactor evidence="2">
        <name>pyridoxal 5'-phosphate</name>
        <dbReference type="ChEBI" id="CHEBI:597326"/>
    </cofactor>
</comment>
<reference evidence="28" key="1">
    <citation type="submission" date="2021-06" db="EMBL/GenBank/DDBJ databases">
        <title>Genome Sequence of Mortierella hyaline Strain SCG-10, a Cold-Adapted, Nitrate-Reducing Fungus Isolated from Soil in Minnesota, USA.</title>
        <authorList>
            <person name="Aldossari N."/>
        </authorList>
    </citation>
    <scope>NUCLEOTIDE SEQUENCE</scope>
    <source>
        <strain evidence="28">SCG-10</strain>
    </source>
</reference>
<feature type="compositionally biased region" description="Polar residues" evidence="23">
    <location>
        <begin position="591"/>
        <end position="603"/>
    </location>
</feature>
<dbReference type="Pfam" id="PF01053">
    <property type="entry name" value="Cys_Met_Meta_PP"/>
    <property type="match status" value="1"/>
</dbReference>
<dbReference type="EC" id="3.4.23.21" evidence="5"/>
<dbReference type="Gene3D" id="3.90.1150.10">
    <property type="entry name" value="Aspartate Aminotransferase, domain 1"/>
    <property type="match status" value="1"/>
</dbReference>
<feature type="domain" description="G-protein coupled receptors family 2 profile 2" evidence="26">
    <location>
        <begin position="235"/>
        <end position="420"/>
    </location>
</feature>
<evidence type="ECO:0000256" key="4">
    <source>
        <dbReference type="ARBA" id="ARBA00007447"/>
    </source>
</evidence>
<dbReference type="InterPro" id="IPR015422">
    <property type="entry name" value="PyrdxlP-dep_Trfase_small"/>
</dbReference>
<feature type="region of interest" description="Disordered" evidence="23">
    <location>
        <begin position="627"/>
        <end position="646"/>
    </location>
</feature>
<dbReference type="GO" id="GO:0006508">
    <property type="term" value="P:proteolysis"/>
    <property type="evidence" value="ECO:0007669"/>
    <property type="project" value="UniProtKB-KW"/>
</dbReference>
<dbReference type="FunFam" id="3.40.640.10:FF:000094">
    <property type="entry name" value="Probable cystathionine gamma-synthase"/>
    <property type="match status" value="1"/>
</dbReference>
<feature type="transmembrane region" description="Helical" evidence="24">
    <location>
        <begin position="266"/>
        <end position="285"/>
    </location>
</feature>
<feature type="region of interest" description="Disordered" evidence="23">
    <location>
        <begin position="555"/>
        <end position="574"/>
    </location>
</feature>
<dbReference type="GO" id="GO:0016020">
    <property type="term" value="C:membrane"/>
    <property type="evidence" value="ECO:0007669"/>
    <property type="project" value="UniProtKB-SubCell"/>
</dbReference>
<dbReference type="Gene3D" id="1.10.2000.10">
    <property type="entry name" value="Frizzled cysteine-rich domain"/>
    <property type="match status" value="1"/>
</dbReference>
<comment type="catalytic activity">
    <reaction evidence="1">
        <text>Hydrolysis of proteins with broad specificity similar to that of pepsin A, preferring hydrophobic residues at P1 and P1'. Clots milk and activates trypsinogen. Does not cleave 4-Gln-|-His-5, but does cleave 10-His-|-Leu-11 and 12-Val-|-Glu-13 in B chain of insulin.</text>
        <dbReference type="EC" id="3.4.23.21"/>
    </reaction>
</comment>
<evidence type="ECO:0000256" key="23">
    <source>
        <dbReference type="SAM" id="MobiDB-lite"/>
    </source>
</evidence>
<feature type="compositionally biased region" description="Low complexity" evidence="23">
    <location>
        <begin position="992"/>
        <end position="1005"/>
    </location>
</feature>
<dbReference type="Pfam" id="PF00002">
    <property type="entry name" value="7tm_2"/>
    <property type="match status" value="1"/>
</dbReference>
<dbReference type="PRINTS" id="PR00792">
    <property type="entry name" value="PEPSIN"/>
</dbReference>
<organism evidence="28 29">
    <name type="scientific">Linnemannia hyalina</name>
    <dbReference type="NCBI Taxonomy" id="64524"/>
    <lineage>
        <taxon>Eukaryota</taxon>
        <taxon>Fungi</taxon>
        <taxon>Fungi incertae sedis</taxon>
        <taxon>Mucoromycota</taxon>
        <taxon>Mortierellomycotina</taxon>
        <taxon>Mortierellomycetes</taxon>
        <taxon>Mortierellales</taxon>
        <taxon>Mortierellaceae</taxon>
        <taxon>Linnemannia</taxon>
    </lineage>
</organism>
<evidence type="ECO:0000256" key="2">
    <source>
        <dbReference type="ARBA" id="ARBA00001933"/>
    </source>
</evidence>
<evidence type="ECO:0000256" key="8">
    <source>
        <dbReference type="ARBA" id="ARBA00022692"/>
    </source>
</evidence>
<dbReference type="InterPro" id="IPR021109">
    <property type="entry name" value="Peptidase_aspartic_dom_sf"/>
</dbReference>
<dbReference type="CDD" id="cd05471">
    <property type="entry name" value="pepsin_like"/>
    <property type="match status" value="1"/>
</dbReference>
<evidence type="ECO:0000313" key="28">
    <source>
        <dbReference type="EMBL" id="KAG9071387.1"/>
    </source>
</evidence>
<dbReference type="GO" id="GO:0019346">
    <property type="term" value="P:transsulfuration"/>
    <property type="evidence" value="ECO:0007669"/>
    <property type="project" value="InterPro"/>
</dbReference>
<evidence type="ECO:0000256" key="5">
    <source>
        <dbReference type="ARBA" id="ARBA00013205"/>
    </source>
</evidence>
<keyword evidence="12" id="KW-0663">Pyridoxal phosphate</keyword>
<dbReference type="GO" id="GO:0004930">
    <property type="term" value="F:G protein-coupled receptor activity"/>
    <property type="evidence" value="ECO:0007669"/>
    <property type="project" value="InterPro"/>
</dbReference>
<evidence type="ECO:0000256" key="6">
    <source>
        <dbReference type="ARBA" id="ARBA00022670"/>
    </source>
</evidence>
<keyword evidence="9 25" id="KW-0732">Signal</keyword>
<feature type="transmembrane region" description="Helical" evidence="24">
    <location>
        <begin position="351"/>
        <end position="373"/>
    </location>
</feature>
<dbReference type="InterPro" id="IPR015421">
    <property type="entry name" value="PyrdxlP-dep_Trfase_major"/>
</dbReference>
<sequence length="1719" mass="184777">MRGLSLFTRRSTGLLASLAALSLTLTVQQVHAFGSMVPYDGAICKGFIDYQVWVPDNTTVADVEGVLTASGIELAKSLPDPCSSIFLSYACSSAYPRPVSSGQGDSYNVLFACESTCKAVVDACQTSVDFLMSINMLPANPLPDCSKSVSGTEMYPSGSVPFQPDASCNSVPFKSSNMTCAAPLEACLPPFVPDLEFASSGGLRNTDDNNCGCGCCLPCPQTNAFYKPGILDKGFFITDVLKGISAVLSLILAISYIVLPGKLQHPSNLILFAAIAACLFSSAVAPSYGNPSRVQCAANGVTPATSYNNKLCEAQGAYLMFGAISTTAWLSLIIVNLHLHTVWNSNWLSTRAWLAHVLGWIIPAAFAAIAIVTRSLGWNNSSMCMVTMESSNALLFAPLGVIVVPSILLHIATFAHIIRVTLQSENSETVSHSTLSSGRAARISHRRHVMNAIRIQWRAAALALVISSCVLVYWAFYLVQGTKTDMSWMTPWQLCIMSGAASQEECGKMFATGHMPNFVFMMIAEGLILSTDIISSSSSLASATPSVAELSSAAAASSSTEQQEQHNVVLQRRSTGIYMPPKGATLYYPNPASQFPSSKSGNPSLSTSSSQEGGSNGDGLIGISSKAHAATSKGGNNGTSDSSPGLVRATPNIISVPLQDLSADTVYIGTIELGTPPQNFTMVFDTGSSDMWVPAQACVTPVCLTLIRYNSTASTTYRAENKPFDVKYGDGSHVSGVTVIDSVTLSGTKIANQSFGLAAVDDSTIAKQGVEGVIGLGFGAVANIKGYSTLVETMISRKNLTQPIVSMWLGRQRMGGANEGSGGAVIFGGVDTTKYVGNFTWVPIIDKTSWRIKLDGVSIAGKSLGLSGNALIDSGTSLIIVPTKVASVFHEYIPGAIEAPQVGWILPCNTSVGDLNFTIAGQQFRVPAEELVVLFRIPGYAEYCKSAIDVSSSSSNTNVYSVYDYRSLTIGFAQPSNVYNTLSNITLLPNLSNQPQGQGNNSNGTQTGGGGSNGDNSSASVQIGSHAVFYAGMTTVVTTMLLFSGLSPSTHSQPNTAHLYQSTLNQKMTSTSHITPAAGIRPEQAPLGSPVPNVPHAISVSLPTFRDNVDYEEGAPRVVNAMVSGYPRFFVSLKVKELIGICEKKYGKPTESCFLWPSRRVAERCRHFVERYYVPTISTDDSTPTPHTGGAGAGGVRIVEFTIQAPSSELKPGGLKQVKVFATFFPKEASSFAKQFWQHAGDIVTSRLATFCLRWLSLNKAEEEQQEAATAAVLNASKSAIRMPRGNRHYTATKTALTSSSNGSPSGDLANGVASIQLQGEKKVGQDVDEEDRPVEEEADGIDSRDYEVYVEERYGRNLDLSFAPKAKVALRRRIATQVAHHAGSGYVTEDDVYLYPTGMSAIYNAHRIALTLFPTRKSVCFGFPYTDSLKVLQKFGPGCYFYGNGEDSDIDALEKEVLEKTLGEGVAEEDKILAVFCEFPSNPLLKSSNLVRLGQLADKYGFMIIVDETLGNFVNVRILEYADIVVSSLSKIFSGDSNVMGGSLVLNPQRQFYKGLKDAMSREYEDLMWVEDAIFMERNSRTFQTRIARIDENTEALCEFLRTHPKVKEVYYPKYVTTANYLTHKVEGAGYGGLFSVVFKANEGAIPFFDALPFYKGPSLGTNFTLACPYTILAHYYELDWAAQFGIDRNLIRVAVGLEDMDVLLQGFQEALDAIPEV</sequence>
<keyword evidence="10 22" id="KW-0064">Aspartyl protease</keyword>
<comment type="catalytic activity">
    <reaction evidence="15">
        <text>O-succinyl-L-homoserine + L-cysteine = L,L-cystathionine + succinate + H(+)</text>
        <dbReference type="Rhea" id="RHEA:20397"/>
        <dbReference type="ChEBI" id="CHEBI:15378"/>
        <dbReference type="ChEBI" id="CHEBI:30031"/>
        <dbReference type="ChEBI" id="CHEBI:35235"/>
        <dbReference type="ChEBI" id="CHEBI:57661"/>
        <dbReference type="ChEBI" id="CHEBI:58161"/>
        <dbReference type="EC" id="2.5.1.48"/>
    </reaction>
</comment>
<feature type="region of interest" description="Disordered" evidence="23">
    <location>
        <begin position="990"/>
        <end position="1018"/>
    </location>
</feature>
<feature type="transmembrane region" description="Helical" evidence="24">
    <location>
        <begin position="317"/>
        <end position="339"/>
    </location>
</feature>
<dbReference type="Proteomes" id="UP000707451">
    <property type="component" value="Unassembled WGS sequence"/>
</dbReference>
<dbReference type="GO" id="GO:0030170">
    <property type="term" value="F:pyridoxal phosphate binding"/>
    <property type="evidence" value="ECO:0007669"/>
    <property type="project" value="InterPro"/>
</dbReference>
<dbReference type="PANTHER" id="PTHR42699">
    <property type="match status" value="1"/>
</dbReference>
<feature type="disulfide bond" evidence="21">
    <location>
        <begin position="698"/>
        <end position="703"/>
    </location>
</feature>
<evidence type="ECO:0000256" key="3">
    <source>
        <dbReference type="ARBA" id="ARBA00004141"/>
    </source>
</evidence>
<dbReference type="EMBL" id="JAHRHY010000002">
    <property type="protein sequence ID" value="KAG9071387.1"/>
    <property type="molecule type" value="Genomic_DNA"/>
</dbReference>
<dbReference type="EC" id="2.5.1.48" evidence="18"/>
<keyword evidence="29" id="KW-1185">Reference proteome</keyword>
<feature type="region of interest" description="Disordered" evidence="23">
    <location>
        <begin position="589"/>
        <end position="622"/>
    </location>
</feature>
<comment type="subcellular location">
    <subcellularLocation>
        <location evidence="3">Membrane</location>
        <topology evidence="3">Multi-pass membrane protein</topology>
    </subcellularLocation>
</comment>
<comment type="similarity">
    <text evidence="4 22">Belongs to the peptidase A1 family.</text>
</comment>
<feature type="active site" evidence="20">
    <location>
        <position position="873"/>
    </location>
</feature>
<name>A0A9P7Y287_9FUNG</name>
<comment type="function">
    <text evidence="16">Catalyzes the formation of L-cystathionine from O-succinyl-L-homoserine (OSHS) and L-cysteine, via a gamma-replacement reaction. In the absence of thiol, catalyzes gamma-elimination to form 2-oxobutanoate, succinate and ammonia.</text>
</comment>
<evidence type="ECO:0000256" key="18">
    <source>
        <dbReference type="ARBA" id="ARBA00066530"/>
    </source>
</evidence>
<dbReference type="PROSITE" id="PS51767">
    <property type="entry name" value="PEPTIDASE_A1"/>
    <property type="match status" value="1"/>
</dbReference>
<keyword evidence="14 24" id="KW-0472">Membrane</keyword>
<feature type="domain" description="Peptidase A1" evidence="27">
    <location>
        <begin position="667"/>
        <end position="973"/>
    </location>
</feature>
<keyword evidence="13 24" id="KW-1133">Transmembrane helix</keyword>
<dbReference type="InterPro" id="IPR015424">
    <property type="entry name" value="PyrdxlP-dep_Trfase"/>
</dbReference>
<dbReference type="GO" id="GO:0007166">
    <property type="term" value="P:cell surface receptor signaling pathway"/>
    <property type="evidence" value="ECO:0007669"/>
    <property type="project" value="InterPro"/>
</dbReference>
<evidence type="ECO:0000256" key="22">
    <source>
        <dbReference type="RuleBase" id="RU000454"/>
    </source>
</evidence>
<dbReference type="GO" id="GO:0003962">
    <property type="term" value="F:cystathionine gamma-synthase activity"/>
    <property type="evidence" value="ECO:0007669"/>
    <property type="project" value="UniProtKB-EC"/>
</dbReference>
<evidence type="ECO:0000256" key="12">
    <source>
        <dbReference type="ARBA" id="ARBA00022898"/>
    </source>
</evidence>
<feature type="signal peptide" evidence="25">
    <location>
        <begin position="1"/>
        <end position="32"/>
    </location>
</feature>
<feature type="active site" evidence="20">
    <location>
        <position position="685"/>
    </location>
</feature>